<evidence type="ECO:0000313" key="3">
    <source>
        <dbReference type="Proteomes" id="UP001642409"/>
    </source>
</evidence>
<organism evidence="1">
    <name type="scientific">Hexamita inflata</name>
    <dbReference type="NCBI Taxonomy" id="28002"/>
    <lineage>
        <taxon>Eukaryota</taxon>
        <taxon>Metamonada</taxon>
        <taxon>Diplomonadida</taxon>
        <taxon>Hexamitidae</taxon>
        <taxon>Hexamitinae</taxon>
        <taxon>Hexamita</taxon>
    </lineage>
</organism>
<keyword evidence="3" id="KW-1185">Reference proteome</keyword>
<dbReference type="AlphaFoldDB" id="A0AA86UVY1"/>
<sequence length="103" mass="12235">MTVVSRKAHRIHSLLSGFDFCNFSVSTFKKTLYILAQRYYHRYSVVHIWDSTDSALRTVRPKARGLVENVMWFRIEQTSFRLIILLSGCKMDFCQAFKLFQNY</sequence>
<proteinExistence type="predicted"/>
<gene>
    <name evidence="2" type="ORF">HINF_LOCUS56686</name>
    <name evidence="1" type="ORF">HINF_LOCUS61575</name>
</gene>
<dbReference type="Proteomes" id="UP001642409">
    <property type="component" value="Unassembled WGS sequence"/>
</dbReference>
<name>A0AA86UVY1_9EUKA</name>
<accession>A0AA86UVY1</accession>
<reference evidence="2 3" key="2">
    <citation type="submission" date="2024-07" db="EMBL/GenBank/DDBJ databases">
        <authorList>
            <person name="Akdeniz Z."/>
        </authorList>
    </citation>
    <scope>NUCLEOTIDE SEQUENCE [LARGE SCALE GENOMIC DNA]</scope>
</reference>
<protein>
    <submittedName>
        <fullName evidence="2">Hypothetical_protein</fullName>
    </submittedName>
</protein>
<evidence type="ECO:0000313" key="2">
    <source>
        <dbReference type="EMBL" id="CAL6074364.1"/>
    </source>
</evidence>
<evidence type="ECO:0000313" key="1">
    <source>
        <dbReference type="EMBL" id="CAI9973930.1"/>
    </source>
</evidence>
<comment type="caution">
    <text evidence="1">The sequence shown here is derived from an EMBL/GenBank/DDBJ whole genome shotgun (WGS) entry which is preliminary data.</text>
</comment>
<dbReference type="EMBL" id="CAXDID020000308">
    <property type="protein sequence ID" value="CAL6074364.1"/>
    <property type="molecule type" value="Genomic_DNA"/>
</dbReference>
<reference evidence="1" key="1">
    <citation type="submission" date="2023-06" db="EMBL/GenBank/DDBJ databases">
        <authorList>
            <person name="Kurt Z."/>
        </authorList>
    </citation>
    <scope>NUCLEOTIDE SEQUENCE</scope>
</reference>
<dbReference type="EMBL" id="CATOUU010001129">
    <property type="protein sequence ID" value="CAI9973930.1"/>
    <property type="molecule type" value="Genomic_DNA"/>
</dbReference>